<comment type="caution">
    <text evidence="19">The sequence shown here is derived from an EMBL/GenBank/DDBJ whole genome shotgun (WGS) entry which is preliminary data.</text>
</comment>
<keyword evidence="8" id="KW-0221">Differentiation</keyword>
<proteinExistence type="inferred from homology"/>
<evidence type="ECO:0000256" key="6">
    <source>
        <dbReference type="ARBA" id="ARBA00022490"/>
    </source>
</evidence>
<dbReference type="InterPro" id="IPR001650">
    <property type="entry name" value="Helicase_C-like"/>
</dbReference>
<dbReference type="FunFam" id="3.40.50.300:FF:001113">
    <property type="entry name" value="ATP-dependent RNA helicase TDRD9"/>
    <property type="match status" value="1"/>
</dbReference>
<dbReference type="GO" id="GO:0051321">
    <property type="term" value="P:meiotic cell cycle"/>
    <property type="evidence" value="ECO:0007669"/>
    <property type="project" value="UniProtKB-KW"/>
</dbReference>
<evidence type="ECO:0000313" key="20">
    <source>
        <dbReference type="Proteomes" id="UP001152795"/>
    </source>
</evidence>
<evidence type="ECO:0000256" key="12">
    <source>
        <dbReference type="ARBA" id="ARBA00022871"/>
    </source>
</evidence>
<dbReference type="PANTHER" id="PTHR18934:SF113">
    <property type="entry name" value="ATP-DEPENDENT RNA HELICASE TDRD9"/>
    <property type="match status" value="1"/>
</dbReference>
<dbReference type="InterPro" id="IPR002999">
    <property type="entry name" value="Tudor"/>
</dbReference>
<dbReference type="CDD" id="cd18791">
    <property type="entry name" value="SF2_C_RHA"/>
    <property type="match status" value="1"/>
</dbReference>
<dbReference type="InterPro" id="IPR011545">
    <property type="entry name" value="DEAD/DEAH_box_helicase_dom"/>
</dbReference>
<keyword evidence="20" id="KW-1185">Reference proteome</keyword>
<dbReference type="Pfam" id="PF00271">
    <property type="entry name" value="Helicase_C"/>
    <property type="match status" value="1"/>
</dbReference>
<keyword evidence="11" id="KW-0067">ATP-binding</keyword>
<dbReference type="SMART" id="SM00333">
    <property type="entry name" value="TUDOR"/>
    <property type="match status" value="1"/>
</dbReference>
<dbReference type="GO" id="GO:0005737">
    <property type="term" value="C:cytoplasm"/>
    <property type="evidence" value="ECO:0007669"/>
    <property type="project" value="UniProtKB-SubCell"/>
</dbReference>
<reference evidence="19" key="1">
    <citation type="submission" date="2020-04" db="EMBL/GenBank/DDBJ databases">
        <authorList>
            <person name="Alioto T."/>
            <person name="Alioto T."/>
            <person name="Gomez Garrido J."/>
        </authorList>
    </citation>
    <scope>NUCLEOTIDE SEQUENCE</scope>
    <source>
        <strain evidence="19">A484AB</strain>
    </source>
</reference>
<dbReference type="GO" id="GO:0005634">
    <property type="term" value="C:nucleus"/>
    <property type="evidence" value="ECO:0007669"/>
    <property type="project" value="UniProtKB-SubCell"/>
</dbReference>
<dbReference type="SUPFAM" id="SSF52540">
    <property type="entry name" value="P-loop containing nucleoside triphosphate hydrolases"/>
    <property type="match status" value="1"/>
</dbReference>
<dbReference type="Pfam" id="PF00270">
    <property type="entry name" value="DEAD"/>
    <property type="match status" value="1"/>
</dbReference>
<dbReference type="GO" id="GO:0003723">
    <property type="term" value="F:RNA binding"/>
    <property type="evidence" value="ECO:0007669"/>
    <property type="project" value="TreeGrafter"/>
</dbReference>
<evidence type="ECO:0000256" key="1">
    <source>
        <dbReference type="ARBA" id="ARBA00004123"/>
    </source>
</evidence>
<evidence type="ECO:0000313" key="19">
    <source>
        <dbReference type="EMBL" id="CAB3989197.1"/>
    </source>
</evidence>
<evidence type="ECO:0000256" key="9">
    <source>
        <dbReference type="ARBA" id="ARBA00022801"/>
    </source>
</evidence>
<evidence type="ECO:0000256" key="16">
    <source>
        <dbReference type="ARBA" id="ARBA00047984"/>
    </source>
</evidence>
<dbReference type="GO" id="GO:0016787">
    <property type="term" value="F:hydrolase activity"/>
    <property type="evidence" value="ECO:0007669"/>
    <property type="project" value="UniProtKB-KW"/>
</dbReference>
<dbReference type="Gene3D" id="2.30.30.140">
    <property type="match status" value="1"/>
</dbReference>
<organism evidence="19 20">
    <name type="scientific">Paramuricea clavata</name>
    <name type="common">Red gorgonian</name>
    <name type="synonym">Violescent sea-whip</name>
    <dbReference type="NCBI Taxonomy" id="317549"/>
    <lineage>
        <taxon>Eukaryota</taxon>
        <taxon>Metazoa</taxon>
        <taxon>Cnidaria</taxon>
        <taxon>Anthozoa</taxon>
        <taxon>Octocorallia</taxon>
        <taxon>Malacalcyonacea</taxon>
        <taxon>Plexauridae</taxon>
        <taxon>Paramuricea</taxon>
    </lineage>
</organism>
<dbReference type="Proteomes" id="UP001152795">
    <property type="component" value="Unassembled WGS sequence"/>
</dbReference>
<evidence type="ECO:0000256" key="3">
    <source>
        <dbReference type="ARBA" id="ARBA00008792"/>
    </source>
</evidence>
<dbReference type="FunFam" id="3.40.50.300:FF:000946">
    <property type="entry name" value="putative ATP-dependent RNA helicase TDRD9"/>
    <property type="match status" value="1"/>
</dbReference>
<dbReference type="OrthoDB" id="66977at2759"/>
<comment type="similarity">
    <text evidence="3">Belongs to the DEAD box helicase family. DEAH subfamily.</text>
</comment>
<evidence type="ECO:0000256" key="17">
    <source>
        <dbReference type="ARBA" id="ARBA00074173"/>
    </source>
</evidence>
<evidence type="ECO:0000256" key="18">
    <source>
        <dbReference type="ARBA" id="ARBA00081664"/>
    </source>
</evidence>
<dbReference type="GO" id="GO:0003724">
    <property type="term" value="F:RNA helicase activity"/>
    <property type="evidence" value="ECO:0007669"/>
    <property type="project" value="UniProtKB-EC"/>
</dbReference>
<keyword evidence="12" id="KW-0744">Spermatogenesis</keyword>
<keyword evidence="9" id="KW-0378">Hydrolase</keyword>
<dbReference type="Pfam" id="PF00567">
    <property type="entry name" value="TUDOR"/>
    <property type="match status" value="1"/>
</dbReference>
<dbReference type="PROSITE" id="PS50304">
    <property type="entry name" value="TUDOR"/>
    <property type="match status" value="1"/>
</dbReference>
<dbReference type="PROSITE" id="PS51194">
    <property type="entry name" value="HELICASE_CTER"/>
    <property type="match status" value="1"/>
</dbReference>
<keyword evidence="7" id="KW-0547">Nucleotide-binding</keyword>
<gene>
    <name evidence="19" type="ORF">PACLA_8A069190</name>
</gene>
<dbReference type="SMART" id="SM00490">
    <property type="entry name" value="HELICc"/>
    <property type="match status" value="1"/>
</dbReference>
<dbReference type="Gene3D" id="1.20.120.1080">
    <property type="match status" value="1"/>
</dbReference>
<dbReference type="Gene3D" id="3.40.50.300">
    <property type="entry name" value="P-loop containing nucleotide triphosphate hydrolases"/>
    <property type="match status" value="2"/>
</dbReference>
<evidence type="ECO:0000256" key="8">
    <source>
        <dbReference type="ARBA" id="ARBA00022782"/>
    </source>
</evidence>
<dbReference type="InterPro" id="IPR014001">
    <property type="entry name" value="Helicase_ATP-bd"/>
</dbReference>
<dbReference type="GO" id="GO:0031047">
    <property type="term" value="P:regulatory ncRNA-mediated gene silencing"/>
    <property type="evidence" value="ECO:0007669"/>
    <property type="project" value="UniProtKB-KW"/>
</dbReference>
<keyword evidence="14" id="KW-0539">Nucleus</keyword>
<dbReference type="GO" id="GO:0030154">
    <property type="term" value="P:cell differentiation"/>
    <property type="evidence" value="ECO:0007669"/>
    <property type="project" value="UniProtKB-KW"/>
</dbReference>
<dbReference type="GO" id="GO:0005524">
    <property type="term" value="F:ATP binding"/>
    <property type="evidence" value="ECO:0007669"/>
    <property type="project" value="UniProtKB-KW"/>
</dbReference>
<dbReference type="SMART" id="SM00487">
    <property type="entry name" value="DEXDc"/>
    <property type="match status" value="1"/>
</dbReference>
<accession>A0A6S7GST3</accession>
<protein>
    <recommendedName>
        <fullName evidence="17">ATP-dependent RNA helicase TDRD9</fullName>
        <ecNumber evidence="4">3.6.4.13</ecNumber>
    </recommendedName>
    <alternativeName>
        <fullName evidence="18">Tudor domain-containing protein 9</fullName>
    </alternativeName>
</protein>
<evidence type="ECO:0000256" key="13">
    <source>
        <dbReference type="ARBA" id="ARBA00023158"/>
    </source>
</evidence>
<dbReference type="SMART" id="SM00847">
    <property type="entry name" value="HA2"/>
    <property type="match status" value="1"/>
</dbReference>
<evidence type="ECO:0000256" key="11">
    <source>
        <dbReference type="ARBA" id="ARBA00022840"/>
    </source>
</evidence>
<dbReference type="EMBL" id="CACRXK020001444">
    <property type="protein sequence ID" value="CAB3989197.1"/>
    <property type="molecule type" value="Genomic_DNA"/>
</dbReference>
<evidence type="ECO:0000256" key="10">
    <source>
        <dbReference type="ARBA" id="ARBA00022806"/>
    </source>
</evidence>
<dbReference type="PANTHER" id="PTHR18934">
    <property type="entry name" value="ATP-DEPENDENT RNA HELICASE"/>
    <property type="match status" value="1"/>
</dbReference>
<dbReference type="Pfam" id="PF21010">
    <property type="entry name" value="HA2_C"/>
    <property type="match status" value="1"/>
</dbReference>
<sequence length="1400" mass="159336">MMRRANADSSHNITVSMVHDFFNLSAPKPKTEACPKVKGRQPEEFNDGTREAGINFKLMKTEDRESYHNEPNLPTEEDFPELNEDFQNLDVVDNTPSPMPVKLEEDEHIFENYSFEHTYSPKLPITNFQNEVLSTIESNSVTVVQGATGSGKTTQVPQYILDHYIRHKRYCNIIVTQPRRIAAISIAKRVCHERSWEMGGLVGYQVARDKTISDDTRISYVTTGVLLQKLITAKSLNEYTHVILDEVHERDQDTDFALLVVRKLLRTNSKHVKVVLMSATLDSDMFSRYFSLPINGRLEGAPVVTVEGRSYPIEEFYLNEVIEAVRKRSLPLLDPGEPGIVEEQYHTAASLIGQLDAWEIRVQGATDNGFAGERGSVLVFLPGKEHIKDMDKMLNDVCWERHLWVLPLHSQITNEEQSQVFRNPPKPQEGKPRYRKIILSTNIAESSITVPDVKYVIDFCLVKCLICDPETNYQSLRMQWSSHASATQRKGRAGRVSAGKCFRLVTKEFYEKCMEPYSIPEFKRAPLEQIILKVKLLDLGAPKSILALALQPPDVRDIERTILILKELGALTTKMRNGIINPFDGELTFLGRVLGDMPCDIRIGKLLVLGHVFGVLEEAIVIGACLSQRSFFSQPFKQELSTYRWKMSWSNYSNSDCLASLNAYREWKKLCDTRGFGRKGEIGWCKSKFVQRNRIHEVEKVVNELTERLQRFNIRTFRALHQRRHDSTQHDELILKVVICGSFYPNYFTSGEIDEREALKTMSGHDPFTTVMVKGLPIYGQHYNSAIARMFRSCGQGKNLYFEGRRAYIEFERPQNSYFPILPAVYLALKMRYLQMPLTLYIAEDNQKRMIERTAKKVANSRAKSLRTDRVMASIKDSNEAQKKDEPQELELQEVGFMNVYVSEVIDAGHFWAQPGETEYAAKLSNLMTDINDNNSFQLEPMPSYVPPGSLCLALFPEDELFYRAKVISWKNNQVEVIYVDYGNIGTIPIQFLRKIREEHTKLPFQAFECRLCYVRPAFGEWDVEANDRFKDLTWNKQLVAKIFSRLHGALRVDLIDTVSSEDDIHIHQVLIAEGFAQATDESYDSIRAHEDAVARLEVRNSLGANDYDSETTGWIESDSTLADAQLTGNYDDKKDVVTKVTLGGPFNPYEMQFYSMTCVGRLRATKIERDSVNSVALNDEPQDKHDRFLVASNIGINTTGTVMIARDTTLMPNIHGLAALVGLVFAPCAEFRTDKNKDRYTGAIIGLGSDPTTGEALLPDHDIELSFDFAFVQDDLVKINSCRNAINIAVGSNESVAEWGTAAVQKIQQNSRRVLLELILSSRDDRQMCPSSKAYHWNQIDSKDLLSPYHQEDLEDEQPILYPLHYGVAVTEATYADTIPDYVVQRRMHVQGMHEQAGG</sequence>
<evidence type="ECO:0000256" key="5">
    <source>
        <dbReference type="ARBA" id="ARBA00022473"/>
    </source>
</evidence>
<comment type="subcellular location">
    <subcellularLocation>
        <location evidence="2">Cytoplasm</location>
    </subcellularLocation>
    <subcellularLocation>
        <location evidence="1">Nucleus</location>
    </subcellularLocation>
</comment>
<dbReference type="InterPro" id="IPR035437">
    <property type="entry name" value="SNase_OB-fold_sf"/>
</dbReference>
<evidence type="ECO:0000256" key="4">
    <source>
        <dbReference type="ARBA" id="ARBA00012552"/>
    </source>
</evidence>
<dbReference type="SUPFAM" id="SSF63748">
    <property type="entry name" value="Tudor/PWWP/MBT"/>
    <property type="match status" value="1"/>
</dbReference>
<comment type="catalytic activity">
    <reaction evidence="16">
        <text>ATP + H2O = ADP + phosphate + H(+)</text>
        <dbReference type="Rhea" id="RHEA:13065"/>
        <dbReference type="ChEBI" id="CHEBI:15377"/>
        <dbReference type="ChEBI" id="CHEBI:15378"/>
        <dbReference type="ChEBI" id="CHEBI:30616"/>
        <dbReference type="ChEBI" id="CHEBI:43474"/>
        <dbReference type="ChEBI" id="CHEBI:456216"/>
        <dbReference type="EC" id="3.6.4.13"/>
    </reaction>
</comment>
<dbReference type="InterPro" id="IPR027417">
    <property type="entry name" value="P-loop_NTPase"/>
</dbReference>
<keyword evidence="15" id="KW-0469">Meiosis</keyword>
<keyword evidence="10 19" id="KW-0347">Helicase</keyword>
<keyword evidence="6" id="KW-0963">Cytoplasm</keyword>
<evidence type="ECO:0000256" key="15">
    <source>
        <dbReference type="ARBA" id="ARBA00023254"/>
    </source>
</evidence>
<keyword evidence="13" id="KW-0943">RNA-mediated gene silencing</keyword>
<dbReference type="FunFam" id="1.20.120.1080:FF:000081">
    <property type="entry name" value="Tudor domain containing 9"/>
    <property type="match status" value="1"/>
</dbReference>
<dbReference type="GO" id="GO:0007283">
    <property type="term" value="P:spermatogenesis"/>
    <property type="evidence" value="ECO:0007669"/>
    <property type="project" value="UniProtKB-KW"/>
</dbReference>
<evidence type="ECO:0000256" key="14">
    <source>
        <dbReference type="ARBA" id="ARBA00023242"/>
    </source>
</evidence>
<evidence type="ECO:0000256" key="2">
    <source>
        <dbReference type="ARBA" id="ARBA00004496"/>
    </source>
</evidence>
<name>A0A6S7GST3_PARCT</name>
<keyword evidence="5" id="KW-0217">Developmental protein</keyword>
<dbReference type="PROSITE" id="PS51192">
    <property type="entry name" value="HELICASE_ATP_BIND_1"/>
    <property type="match status" value="1"/>
</dbReference>
<evidence type="ECO:0000256" key="7">
    <source>
        <dbReference type="ARBA" id="ARBA00022741"/>
    </source>
</evidence>
<dbReference type="Gene3D" id="2.40.50.90">
    <property type="match status" value="1"/>
</dbReference>
<dbReference type="EC" id="3.6.4.13" evidence="4"/>
<dbReference type="InterPro" id="IPR007502">
    <property type="entry name" value="Helicase-assoc_dom"/>
</dbReference>